<keyword evidence="1 2" id="KW-0436">Ligase</keyword>
<feature type="domain" description="Bacillithiol biosynthesis BshC C-terminal coiled-coil" evidence="4">
    <location>
        <begin position="379"/>
        <end position="538"/>
    </location>
</feature>
<sequence>MELEGLALQETNKVMQAYQHDKEFLHTFFDYENEDRAYIDRLEELASRGFERQQLAGIVRAFMERFGISEQADQHIEELADDAVAVVGGQQAGIMTGPLYSVHKAITVILLAKKKRAELGVPVVPVFWVAGEDHDLNEINHVYTELDGRAVKHQFRDKFVLKWMASDASYDKKQMEAFVKSIFGKYGETIYTKGLLEEVLNAVHQEQTFTQFFVRLMNGFFQKEGLLFIDSAFKPLRELESAYFIRLIEESEIVAEMIYNKEAHFTELGLGTPIQAELDAANLFYIHETGRVLLKRKDGLFVNDSTGIHFTKEEMLRIAKEEPWLLSNNVATRPLMQDLVFPVLAFVGGPGEIAYWALLKDAFHHLQMKMPIIVRRMSITLVTPQVKHALEGKAFTVEDVMLGQVSIAKEQFTEGLKNDQFEAVVQETEALLTEQYRKIEEVTDRQGPMLQEILTKNLQFHTKQLNYLKGKAEEATVLKHATALRTYSLLEGELFPEGILQERLYTPYAYMNAYGPSLIQDICELPFEMDGTHKIIYL</sequence>
<name>A0ABW0THS6_9BACL</name>
<dbReference type="InterPro" id="IPR011199">
    <property type="entry name" value="Bacillithiol_biosynth_BshC"/>
</dbReference>
<dbReference type="Pfam" id="PF10079">
    <property type="entry name" value="Rossmann-like_BshC"/>
    <property type="match status" value="1"/>
</dbReference>
<evidence type="ECO:0000259" key="3">
    <source>
        <dbReference type="Pfam" id="PF10079"/>
    </source>
</evidence>
<dbReference type="Pfam" id="PF24850">
    <property type="entry name" value="CC_BshC"/>
    <property type="match status" value="1"/>
</dbReference>
<dbReference type="NCBIfam" id="TIGR03998">
    <property type="entry name" value="thiol_BshC"/>
    <property type="match status" value="1"/>
</dbReference>
<evidence type="ECO:0000256" key="2">
    <source>
        <dbReference type="HAMAP-Rule" id="MF_01867"/>
    </source>
</evidence>
<proteinExistence type="inferred from homology"/>
<gene>
    <name evidence="2 5" type="primary">bshC</name>
    <name evidence="5" type="ORF">ACFPRA_06500</name>
</gene>
<evidence type="ECO:0000313" key="6">
    <source>
        <dbReference type="Proteomes" id="UP001596109"/>
    </source>
</evidence>
<feature type="domain" description="Bacillithiol biosynthesis BshC N-terminal Rossmann-like" evidence="3">
    <location>
        <begin position="1"/>
        <end position="377"/>
    </location>
</feature>
<accession>A0ABW0THS6</accession>
<dbReference type="RefSeq" id="WP_381431890.1">
    <property type="nucleotide sequence ID" value="NZ_JBHSNO010000005.1"/>
</dbReference>
<evidence type="ECO:0000313" key="5">
    <source>
        <dbReference type="EMBL" id="MFC5588528.1"/>
    </source>
</evidence>
<dbReference type="HAMAP" id="MF_01867">
    <property type="entry name" value="BshC"/>
    <property type="match status" value="1"/>
</dbReference>
<dbReference type="Proteomes" id="UP001596109">
    <property type="component" value="Unassembled WGS sequence"/>
</dbReference>
<dbReference type="EC" id="6.-.-.-" evidence="2"/>
<comment type="caution">
    <text evidence="5">The sequence shown here is derived from an EMBL/GenBank/DDBJ whole genome shotgun (WGS) entry which is preliminary data.</text>
</comment>
<dbReference type="InterPro" id="IPR055399">
    <property type="entry name" value="CC_BshC"/>
</dbReference>
<keyword evidence="6" id="KW-1185">Reference proteome</keyword>
<reference evidence="6" key="1">
    <citation type="journal article" date="2019" name="Int. J. Syst. Evol. Microbiol.">
        <title>The Global Catalogue of Microorganisms (GCM) 10K type strain sequencing project: providing services to taxonomists for standard genome sequencing and annotation.</title>
        <authorList>
            <consortium name="The Broad Institute Genomics Platform"/>
            <consortium name="The Broad Institute Genome Sequencing Center for Infectious Disease"/>
            <person name="Wu L."/>
            <person name="Ma J."/>
        </authorList>
    </citation>
    <scope>NUCLEOTIDE SEQUENCE [LARGE SCALE GENOMIC DNA]</scope>
    <source>
        <strain evidence="6">CGMCC 4.1434</strain>
    </source>
</reference>
<comment type="similarity">
    <text evidence="2">Belongs to the BshC family.</text>
</comment>
<organism evidence="5 6">
    <name type="scientific">Sporosarcina soli</name>
    <dbReference type="NCBI Taxonomy" id="334736"/>
    <lineage>
        <taxon>Bacteria</taxon>
        <taxon>Bacillati</taxon>
        <taxon>Bacillota</taxon>
        <taxon>Bacilli</taxon>
        <taxon>Bacillales</taxon>
        <taxon>Caryophanaceae</taxon>
        <taxon>Sporosarcina</taxon>
    </lineage>
</organism>
<evidence type="ECO:0000259" key="4">
    <source>
        <dbReference type="Pfam" id="PF24850"/>
    </source>
</evidence>
<protein>
    <recommendedName>
        <fullName evidence="2">Putative cysteine ligase BshC</fullName>
        <ecNumber evidence="2">6.-.-.-</ecNumber>
    </recommendedName>
</protein>
<dbReference type="InterPro" id="IPR055398">
    <property type="entry name" value="Rossmann-like_BshC"/>
</dbReference>
<comment type="function">
    <text evidence="2">Involved in bacillithiol (BSH) biosynthesis. May catalyze the last step of the pathway, the addition of cysteine to glucosamine malate (GlcN-Mal) to generate BSH.</text>
</comment>
<evidence type="ECO:0000256" key="1">
    <source>
        <dbReference type="ARBA" id="ARBA00022598"/>
    </source>
</evidence>
<dbReference type="EMBL" id="JBHSNO010000005">
    <property type="protein sequence ID" value="MFC5588528.1"/>
    <property type="molecule type" value="Genomic_DNA"/>
</dbReference>
<dbReference type="PIRSF" id="PIRSF012535">
    <property type="entry name" value="UCP012535"/>
    <property type="match status" value="1"/>
</dbReference>